<sequence>MKNILAIMIYKLLVKYCEIHEDSCGNCIFKDNSSECMCMANVPIEWHKPKAE</sequence>
<accession>A0AAW3WI83</accession>
<organism evidence="1 2">
    <name type="scientific">Clostridium beijerinckii</name>
    <name type="common">Clostridium MP</name>
    <dbReference type="NCBI Taxonomy" id="1520"/>
    <lineage>
        <taxon>Bacteria</taxon>
        <taxon>Bacillati</taxon>
        <taxon>Bacillota</taxon>
        <taxon>Clostridia</taxon>
        <taxon>Eubacteriales</taxon>
        <taxon>Clostridiaceae</taxon>
        <taxon>Clostridium</taxon>
    </lineage>
</organism>
<protein>
    <submittedName>
        <fullName evidence="1">Uncharacterized protein</fullName>
    </submittedName>
</protein>
<comment type="caution">
    <text evidence="1">The sequence shown here is derived from an EMBL/GenBank/DDBJ whole genome shotgun (WGS) entry which is preliminary data.</text>
</comment>
<dbReference type="AlphaFoldDB" id="A0AAW3WI83"/>
<gene>
    <name evidence="1" type="ORF">HGI39_28640</name>
</gene>
<reference evidence="1" key="2">
    <citation type="journal article" date="2022" name="Nat. Biotechnol.">
        <title>Carbon-negative production of acetone and isopropanol by gas fermentation at industrial pilot scale.</title>
        <authorList>
            <person name="Liew F.E."/>
            <person name="Nogle R."/>
            <person name="Abdalla T."/>
            <person name="Rasor B.J."/>
            <person name="Canter C."/>
            <person name="Jensen R.O."/>
            <person name="Wang L."/>
            <person name="Strutz J."/>
            <person name="Chirania P."/>
            <person name="De Tissera S."/>
            <person name="Mueller A.P."/>
            <person name="Ruan Z."/>
            <person name="Gao A."/>
            <person name="Tran L."/>
            <person name="Engle N.L."/>
            <person name="Bromley J.C."/>
            <person name="Daniell J."/>
            <person name="Conrado R."/>
            <person name="Tschaplinski T.J."/>
            <person name="Giannone R.J."/>
            <person name="Hettich R.L."/>
            <person name="Karim A.S."/>
            <person name="Simpson S.D."/>
            <person name="Brown S.D."/>
            <person name="Leang C."/>
            <person name="Jewett M.C."/>
            <person name="Kopke M."/>
        </authorList>
    </citation>
    <scope>NUCLEOTIDE SEQUENCE</scope>
    <source>
        <strain evidence="1">DJ015</strain>
    </source>
</reference>
<evidence type="ECO:0000313" key="2">
    <source>
        <dbReference type="Proteomes" id="UP001194098"/>
    </source>
</evidence>
<proteinExistence type="predicted"/>
<dbReference type="Proteomes" id="UP001194098">
    <property type="component" value="Unassembled WGS sequence"/>
</dbReference>
<name>A0AAW3WI83_CLOBE</name>
<reference evidence="1" key="1">
    <citation type="submission" date="2020-04" db="EMBL/GenBank/DDBJ databases">
        <authorList>
            <person name="Brown S."/>
        </authorList>
    </citation>
    <scope>NUCLEOTIDE SEQUENCE</scope>
    <source>
        <strain evidence="1">DJ015</strain>
    </source>
</reference>
<evidence type="ECO:0000313" key="1">
    <source>
        <dbReference type="EMBL" id="MBC2478560.1"/>
    </source>
</evidence>
<dbReference type="EMBL" id="JABAGV010000554">
    <property type="protein sequence ID" value="MBC2478560.1"/>
    <property type="molecule type" value="Genomic_DNA"/>
</dbReference>